<dbReference type="Gene3D" id="3.30.565.10">
    <property type="entry name" value="Histidine kinase-like ATPase, C-terminal domain"/>
    <property type="match status" value="1"/>
</dbReference>
<keyword evidence="8" id="KW-0902">Two-component regulatory system</keyword>
<feature type="region of interest" description="Disordered" evidence="9">
    <location>
        <begin position="375"/>
        <end position="413"/>
    </location>
</feature>
<reference evidence="12 13" key="1">
    <citation type="submission" date="2022-02" db="EMBL/GenBank/DDBJ databases">
        <title>Uncovering new skin microbiome diversity through culturing and metagenomics.</title>
        <authorList>
            <person name="Conlan S."/>
            <person name="Deming C."/>
            <person name="Nisc Comparative Sequencing Program N."/>
            <person name="Segre J.A."/>
        </authorList>
    </citation>
    <scope>NUCLEOTIDE SEQUENCE [LARGE SCALE GENOMIC DNA]</scope>
    <source>
        <strain evidence="12 13">ACRQZ</strain>
    </source>
</reference>
<feature type="transmembrane region" description="Helical" evidence="10">
    <location>
        <begin position="72"/>
        <end position="94"/>
    </location>
</feature>
<evidence type="ECO:0000256" key="7">
    <source>
        <dbReference type="ARBA" id="ARBA00022840"/>
    </source>
</evidence>
<dbReference type="InterPro" id="IPR011712">
    <property type="entry name" value="Sig_transdc_His_kin_sub3_dim/P"/>
</dbReference>
<dbReference type="InterPro" id="IPR050482">
    <property type="entry name" value="Sensor_HK_TwoCompSys"/>
</dbReference>
<comment type="catalytic activity">
    <reaction evidence="1">
        <text>ATP + protein L-histidine = ADP + protein N-phospho-L-histidine.</text>
        <dbReference type="EC" id="2.7.13.3"/>
    </reaction>
</comment>
<feature type="region of interest" description="Disordered" evidence="9">
    <location>
        <begin position="340"/>
        <end position="362"/>
    </location>
</feature>
<dbReference type="EMBL" id="JAKRCV010000026">
    <property type="protein sequence ID" value="MCG7322104.1"/>
    <property type="molecule type" value="Genomic_DNA"/>
</dbReference>
<evidence type="ECO:0000256" key="2">
    <source>
        <dbReference type="ARBA" id="ARBA00012438"/>
    </source>
</evidence>
<dbReference type="InterPro" id="IPR036890">
    <property type="entry name" value="HATPase_C_sf"/>
</dbReference>
<keyword evidence="10" id="KW-1133">Transmembrane helix</keyword>
<evidence type="ECO:0000256" key="10">
    <source>
        <dbReference type="SAM" id="Phobius"/>
    </source>
</evidence>
<protein>
    <recommendedName>
        <fullName evidence="2">histidine kinase</fullName>
        <ecNumber evidence="2">2.7.13.3</ecNumber>
    </recommendedName>
</protein>
<evidence type="ECO:0000313" key="13">
    <source>
        <dbReference type="Proteomes" id="UP001521931"/>
    </source>
</evidence>
<evidence type="ECO:0000256" key="5">
    <source>
        <dbReference type="ARBA" id="ARBA00022741"/>
    </source>
</evidence>
<keyword evidence="13" id="KW-1185">Reference proteome</keyword>
<dbReference type="PANTHER" id="PTHR24421">
    <property type="entry name" value="NITRATE/NITRITE SENSOR PROTEIN NARX-RELATED"/>
    <property type="match status" value="1"/>
</dbReference>
<keyword evidence="10" id="KW-0812">Transmembrane</keyword>
<dbReference type="Pfam" id="PF07730">
    <property type="entry name" value="HisKA_3"/>
    <property type="match status" value="1"/>
</dbReference>
<evidence type="ECO:0000256" key="8">
    <source>
        <dbReference type="ARBA" id="ARBA00023012"/>
    </source>
</evidence>
<evidence type="ECO:0000259" key="11">
    <source>
        <dbReference type="Pfam" id="PF07730"/>
    </source>
</evidence>
<evidence type="ECO:0000256" key="9">
    <source>
        <dbReference type="SAM" id="MobiDB-lite"/>
    </source>
</evidence>
<sequence>MNQTADLPRRDVDLDVRGPLLMAVVGLLLLQIDLVDIWGDSLPGPDNRWWHAVPLLALCALMAWRRRRPMTCLALGLVVFVAEAAFGGSVGSLLVTIELVYAAGLHGRRPVVDYLEWVVAGAVLLSGGVTLAATRDLRLAVLTALTVFAVFGTSYWWGASSRKQLDLVEAERRRAADEARLAELREADARRSEREQMARDLHDALSGSLSAIAIHAEAGLQSEAVRDEALRVVRATSRQAMGELQTMLTVLRPDPAATSSPLLRGPQDLAGVVEQARARGLEIRLEVSPDPLPPLPAAVGQAAHRVLQESLHNVGRHSPSRSAVVGIRAHGDLELEVVSVGGAPAPSSSSAGSAGSGSSGLGLHTMRERVTALGGWLDAGPSPSPAAGRGDGPGGGADSVSGGGTEQCGDPEVWQVRAVIPLPSAGEAI</sequence>
<keyword evidence="5" id="KW-0547">Nucleotide-binding</keyword>
<evidence type="ECO:0000256" key="3">
    <source>
        <dbReference type="ARBA" id="ARBA00022553"/>
    </source>
</evidence>
<feature type="transmembrane region" description="Helical" evidence="10">
    <location>
        <begin position="139"/>
        <end position="158"/>
    </location>
</feature>
<feature type="compositionally biased region" description="Low complexity" evidence="9">
    <location>
        <begin position="378"/>
        <end position="388"/>
    </location>
</feature>
<keyword evidence="6 12" id="KW-0418">Kinase</keyword>
<feature type="transmembrane region" description="Helical" evidence="10">
    <location>
        <begin position="20"/>
        <end position="37"/>
    </location>
</feature>
<comment type="caution">
    <text evidence="12">The sequence shown here is derived from an EMBL/GenBank/DDBJ whole genome shotgun (WGS) entry which is preliminary data.</text>
</comment>
<dbReference type="RefSeq" id="WP_239264149.1">
    <property type="nucleotide sequence ID" value="NZ_JAKRCV010000026.1"/>
</dbReference>
<keyword evidence="4" id="KW-0808">Transferase</keyword>
<keyword evidence="7" id="KW-0067">ATP-binding</keyword>
<feature type="transmembrane region" description="Helical" evidence="10">
    <location>
        <begin position="49"/>
        <end position="65"/>
    </location>
</feature>
<evidence type="ECO:0000313" key="12">
    <source>
        <dbReference type="EMBL" id="MCG7322104.1"/>
    </source>
</evidence>
<keyword evidence="10" id="KW-0472">Membrane</keyword>
<dbReference type="SUPFAM" id="SSF55874">
    <property type="entry name" value="ATPase domain of HSP90 chaperone/DNA topoisomerase II/histidine kinase"/>
    <property type="match status" value="1"/>
</dbReference>
<keyword evidence="3" id="KW-0597">Phosphoprotein</keyword>
<feature type="domain" description="Signal transduction histidine kinase subgroup 3 dimerisation and phosphoacceptor" evidence="11">
    <location>
        <begin position="193"/>
        <end position="254"/>
    </location>
</feature>
<evidence type="ECO:0000256" key="1">
    <source>
        <dbReference type="ARBA" id="ARBA00000085"/>
    </source>
</evidence>
<feature type="transmembrane region" description="Helical" evidence="10">
    <location>
        <begin position="114"/>
        <end position="132"/>
    </location>
</feature>
<dbReference type="Gene3D" id="1.20.5.1930">
    <property type="match status" value="1"/>
</dbReference>
<evidence type="ECO:0000256" key="6">
    <source>
        <dbReference type="ARBA" id="ARBA00022777"/>
    </source>
</evidence>
<name>A0ABS9Q2V5_9MICO</name>
<organism evidence="12 13">
    <name type="scientific">Arsenicicoccus bolidensis</name>
    <dbReference type="NCBI Taxonomy" id="229480"/>
    <lineage>
        <taxon>Bacteria</taxon>
        <taxon>Bacillati</taxon>
        <taxon>Actinomycetota</taxon>
        <taxon>Actinomycetes</taxon>
        <taxon>Micrococcales</taxon>
        <taxon>Intrasporangiaceae</taxon>
        <taxon>Arsenicicoccus</taxon>
    </lineage>
</organism>
<dbReference type="EC" id="2.7.13.3" evidence="2"/>
<feature type="compositionally biased region" description="Low complexity" evidence="9">
    <location>
        <begin position="340"/>
        <end position="353"/>
    </location>
</feature>
<dbReference type="PANTHER" id="PTHR24421:SF10">
    <property type="entry name" value="NITRATE_NITRITE SENSOR PROTEIN NARQ"/>
    <property type="match status" value="1"/>
</dbReference>
<accession>A0ABS9Q2V5</accession>
<evidence type="ECO:0000256" key="4">
    <source>
        <dbReference type="ARBA" id="ARBA00022679"/>
    </source>
</evidence>
<proteinExistence type="predicted"/>
<gene>
    <name evidence="12" type="ORF">MHL29_09425</name>
</gene>
<feature type="compositionally biased region" description="Gly residues" evidence="9">
    <location>
        <begin position="389"/>
        <end position="406"/>
    </location>
</feature>
<dbReference type="GO" id="GO:0016301">
    <property type="term" value="F:kinase activity"/>
    <property type="evidence" value="ECO:0007669"/>
    <property type="project" value="UniProtKB-KW"/>
</dbReference>
<dbReference type="Proteomes" id="UP001521931">
    <property type="component" value="Unassembled WGS sequence"/>
</dbReference>